<dbReference type="EMBL" id="CACRST010000025">
    <property type="protein sequence ID" value="VYT26695.1"/>
    <property type="molecule type" value="Genomic_DNA"/>
</dbReference>
<organism evidence="1">
    <name type="scientific">Blautia glucerasea</name>
    <dbReference type="NCBI Taxonomy" id="536633"/>
    <lineage>
        <taxon>Bacteria</taxon>
        <taxon>Bacillati</taxon>
        <taxon>Bacillota</taxon>
        <taxon>Clostridia</taxon>
        <taxon>Lachnospirales</taxon>
        <taxon>Lachnospiraceae</taxon>
        <taxon>Blautia</taxon>
    </lineage>
</organism>
<gene>
    <name evidence="1" type="ORF">BGLFYP119_02538</name>
</gene>
<protein>
    <submittedName>
        <fullName evidence="1">Uncharacterized protein</fullName>
    </submittedName>
</protein>
<proteinExistence type="predicted"/>
<accession>A0A6N2V7N5</accession>
<name>A0A6N2V7N5_9FIRM</name>
<sequence length="51" mass="5986">MIDYEEELKKFEPCLDVTDAEGAIYEKELTDILDVLQEVLREAKSGRRVRQ</sequence>
<reference evidence="1" key="1">
    <citation type="submission" date="2019-11" db="EMBL/GenBank/DDBJ databases">
        <authorList>
            <person name="Feng L."/>
        </authorList>
    </citation>
    <scope>NUCLEOTIDE SEQUENCE</scope>
    <source>
        <strain evidence="1">BgluceraseaLFYP119</strain>
    </source>
</reference>
<evidence type="ECO:0000313" key="1">
    <source>
        <dbReference type="EMBL" id="VYT26695.1"/>
    </source>
</evidence>
<dbReference type="RefSeq" id="WP_297883528.1">
    <property type="nucleotide sequence ID" value="NZ_CACRST010000025.1"/>
</dbReference>
<dbReference type="AlphaFoldDB" id="A0A6N2V7N5"/>